<comment type="caution">
    <text evidence="1">The sequence shown here is derived from an EMBL/GenBank/DDBJ whole genome shotgun (WGS) entry which is preliminary data.</text>
</comment>
<name>A0A0P9YND2_PSESI</name>
<dbReference type="PATRIC" id="fig|55398.3.peg.2014"/>
<keyword evidence="1" id="KW-0449">Lipoprotein</keyword>
<dbReference type="EMBL" id="LJRF01000106">
    <property type="protein sequence ID" value="KPY47523.1"/>
    <property type="molecule type" value="Genomic_DNA"/>
</dbReference>
<reference evidence="1 2" key="1">
    <citation type="submission" date="2015-09" db="EMBL/GenBank/DDBJ databases">
        <title>Genome announcement of multiple Pseudomonas syringae strains.</title>
        <authorList>
            <person name="Thakur S."/>
            <person name="Wang P.W."/>
            <person name="Gong Y."/>
            <person name="Weir B.S."/>
            <person name="Guttman D.S."/>
        </authorList>
    </citation>
    <scope>NUCLEOTIDE SEQUENCE [LARGE SCALE GENOMIC DNA]</scope>
    <source>
        <strain evidence="1 2">ICMP3882</strain>
    </source>
</reference>
<evidence type="ECO:0000313" key="1">
    <source>
        <dbReference type="EMBL" id="KPY47523.1"/>
    </source>
</evidence>
<protein>
    <submittedName>
        <fullName evidence="1">Putative lipoprotein</fullName>
    </submittedName>
</protein>
<sequence length="181" mass="20067">MKTWRVLIALSFLLLSGCLVTFKDPIPAREAAPAGLLGQWTSKNAWGEPLELDVSRAGANRYKAVSYRKGDRRHGDEYTVTVTHHGSRWYLSAKLPAKYGADYGIGGFELTRSGELVVYSLDMDRVGQWVEQGSLAGQPVENETGKGLLITSPLEQVFGYLDDPANSDVFQEVARYRRVAK</sequence>
<evidence type="ECO:0000313" key="2">
    <source>
        <dbReference type="Proteomes" id="UP000050554"/>
    </source>
</evidence>
<proteinExistence type="predicted"/>
<dbReference type="Proteomes" id="UP000050554">
    <property type="component" value="Unassembled WGS sequence"/>
</dbReference>
<organism evidence="1 2">
    <name type="scientific">Pseudomonas syringae pv. ribicola</name>
    <dbReference type="NCBI Taxonomy" id="55398"/>
    <lineage>
        <taxon>Bacteria</taxon>
        <taxon>Pseudomonadati</taxon>
        <taxon>Pseudomonadota</taxon>
        <taxon>Gammaproteobacteria</taxon>
        <taxon>Pseudomonadales</taxon>
        <taxon>Pseudomonadaceae</taxon>
        <taxon>Pseudomonas</taxon>
    </lineage>
</organism>
<accession>A0A0P9YND2</accession>
<gene>
    <name evidence="1" type="ORF">ALO47_01596</name>
</gene>
<dbReference type="AlphaFoldDB" id="A0A0P9YND2"/>
<dbReference type="RefSeq" id="WP_004878924.1">
    <property type="nucleotide sequence ID" value="NZ_LJRF01000106.1"/>
</dbReference>
<dbReference type="PROSITE" id="PS51257">
    <property type="entry name" value="PROKAR_LIPOPROTEIN"/>
    <property type="match status" value="1"/>
</dbReference>